<keyword evidence="2" id="KW-1185">Reference proteome</keyword>
<name>A0A9R0QZN5_TRITD</name>
<dbReference type="Gramene" id="TRITD1Bv1G155170.3">
    <property type="protein sequence ID" value="TRITD1Bv1G155170.3"/>
    <property type="gene ID" value="TRITD1Bv1G155170"/>
</dbReference>
<proteinExistence type="predicted"/>
<accession>A0A9R0QZN5</accession>
<sequence length="65" mass="6900">MDQRTIIMCSLVGSLGVLSAILGFSAEGTKLTDFGDDRVRAAGGGRCVELHRDAVLVSVRVLLRP</sequence>
<dbReference type="EMBL" id="LT934112">
    <property type="protein sequence ID" value="VAH19542.1"/>
    <property type="molecule type" value="Genomic_DNA"/>
</dbReference>
<dbReference type="AlphaFoldDB" id="A0A9R0QZN5"/>
<evidence type="ECO:0000313" key="1">
    <source>
        <dbReference type="EMBL" id="VAH19542.1"/>
    </source>
</evidence>
<dbReference type="Proteomes" id="UP000324705">
    <property type="component" value="Chromosome 1B"/>
</dbReference>
<gene>
    <name evidence="1" type="ORF">TRITD_1Bv1G155170</name>
</gene>
<reference evidence="1 2" key="1">
    <citation type="submission" date="2017-09" db="EMBL/GenBank/DDBJ databases">
        <authorList>
            <consortium name="International Durum Wheat Genome Sequencing Consortium (IDWGSC)"/>
            <person name="Milanesi L."/>
        </authorList>
    </citation>
    <scope>NUCLEOTIDE SEQUENCE [LARGE SCALE GENOMIC DNA]</scope>
    <source>
        <strain evidence="2">cv. Svevo</strain>
    </source>
</reference>
<evidence type="ECO:0000313" key="2">
    <source>
        <dbReference type="Proteomes" id="UP000324705"/>
    </source>
</evidence>
<organism evidence="1 2">
    <name type="scientific">Triticum turgidum subsp. durum</name>
    <name type="common">Durum wheat</name>
    <name type="synonym">Triticum durum</name>
    <dbReference type="NCBI Taxonomy" id="4567"/>
    <lineage>
        <taxon>Eukaryota</taxon>
        <taxon>Viridiplantae</taxon>
        <taxon>Streptophyta</taxon>
        <taxon>Embryophyta</taxon>
        <taxon>Tracheophyta</taxon>
        <taxon>Spermatophyta</taxon>
        <taxon>Magnoliopsida</taxon>
        <taxon>Liliopsida</taxon>
        <taxon>Poales</taxon>
        <taxon>Poaceae</taxon>
        <taxon>BOP clade</taxon>
        <taxon>Pooideae</taxon>
        <taxon>Triticodae</taxon>
        <taxon>Triticeae</taxon>
        <taxon>Triticinae</taxon>
        <taxon>Triticum</taxon>
    </lineage>
</organism>
<protein>
    <submittedName>
        <fullName evidence="1">Uncharacterized protein</fullName>
    </submittedName>
</protein>